<accession>A0A3G5AAE1</accession>
<sequence>MTRKIIRYILMLVLIWLGITYLTYGKLSNEDIVVIVLFVMICFMFIDLYYPIVNLE</sequence>
<keyword evidence="1" id="KW-1133">Transmembrane helix</keyword>
<protein>
    <submittedName>
        <fullName evidence="2">Uncharacterized protein</fullName>
    </submittedName>
</protein>
<proteinExistence type="predicted"/>
<evidence type="ECO:0000256" key="1">
    <source>
        <dbReference type="SAM" id="Phobius"/>
    </source>
</evidence>
<reference evidence="2" key="1">
    <citation type="submission" date="2018-10" db="EMBL/GenBank/DDBJ databases">
        <title>Hidden diversity of soil giant viruses.</title>
        <authorList>
            <person name="Schulz F."/>
            <person name="Alteio L."/>
            <person name="Goudeau D."/>
            <person name="Ryan E.M."/>
            <person name="Malmstrom R.R."/>
            <person name="Blanchard J."/>
            <person name="Woyke T."/>
        </authorList>
    </citation>
    <scope>NUCLEOTIDE SEQUENCE</scope>
    <source>
        <strain evidence="2">HYV1</strain>
    </source>
</reference>
<name>A0A3G5AAE1_9VIRU</name>
<dbReference type="EMBL" id="MK072401">
    <property type="protein sequence ID" value="AYV84217.1"/>
    <property type="molecule type" value="Genomic_DNA"/>
</dbReference>
<organism evidence="2">
    <name type="scientific">Hyperionvirus sp</name>
    <dbReference type="NCBI Taxonomy" id="2487770"/>
    <lineage>
        <taxon>Viruses</taxon>
        <taxon>Varidnaviria</taxon>
        <taxon>Bamfordvirae</taxon>
        <taxon>Nucleocytoviricota</taxon>
        <taxon>Megaviricetes</taxon>
        <taxon>Imitervirales</taxon>
        <taxon>Mimiviridae</taxon>
        <taxon>Klosneuvirinae</taxon>
    </lineage>
</organism>
<evidence type="ECO:0000313" key="2">
    <source>
        <dbReference type="EMBL" id="AYV84217.1"/>
    </source>
</evidence>
<gene>
    <name evidence="2" type="ORF">Hyperionvirus19_41</name>
</gene>
<keyword evidence="1" id="KW-0472">Membrane</keyword>
<keyword evidence="1" id="KW-0812">Transmembrane</keyword>
<feature type="transmembrane region" description="Helical" evidence="1">
    <location>
        <begin position="6"/>
        <end position="25"/>
    </location>
</feature>
<feature type="transmembrane region" description="Helical" evidence="1">
    <location>
        <begin position="32"/>
        <end position="52"/>
    </location>
</feature>